<evidence type="ECO:0000256" key="1">
    <source>
        <dbReference type="SAM" id="Coils"/>
    </source>
</evidence>
<evidence type="ECO:0000313" key="4">
    <source>
        <dbReference type="Proteomes" id="UP000053989"/>
    </source>
</evidence>
<proteinExistence type="predicted"/>
<reference evidence="3 4" key="1">
    <citation type="submission" date="2014-04" db="EMBL/GenBank/DDBJ databases">
        <authorList>
            <consortium name="DOE Joint Genome Institute"/>
            <person name="Kuo A."/>
            <person name="Kohler A."/>
            <person name="Nagy L.G."/>
            <person name="Floudas D."/>
            <person name="Copeland A."/>
            <person name="Barry K.W."/>
            <person name="Cichocki N."/>
            <person name="Veneault-Fourrey C."/>
            <person name="LaButti K."/>
            <person name="Lindquist E.A."/>
            <person name="Lipzen A."/>
            <person name="Lundell T."/>
            <person name="Morin E."/>
            <person name="Murat C."/>
            <person name="Sun H."/>
            <person name="Tunlid A."/>
            <person name="Henrissat B."/>
            <person name="Grigoriev I.V."/>
            <person name="Hibbett D.S."/>
            <person name="Martin F."/>
            <person name="Nordberg H.P."/>
            <person name="Cantor M.N."/>
            <person name="Hua S.X."/>
        </authorList>
    </citation>
    <scope>NUCLEOTIDE SEQUENCE [LARGE SCALE GENOMIC DNA]</scope>
    <source>
        <strain evidence="3 4">Foug A</strain>
    </source>
</reference>
<organism evidence="3 4">
    <name type="scientific">Scleroderma citrinum Foug A</name>
    <dbReference type="NCBI Taxonomy" id="1036808"/>
    <lineage>
        <taxon>Eukaryota</taxon>
        <taxon>Fungi</taxon>
        <taxon>Dikarya</taxon>
        <taxon>Basidiomycota</taxon>
        <taxon>Agaricomycotina</taxon>
        <taxon>Agaricomycetes</taxon>
        <taxon>Agaricomycetidae</taxon>
        <taxon>Boletales</taxon>
        <taxon>Sclerodermatineae</taxon>
        <taxon>Sclerodermataceae</taxon>
        <taxon>Scleroderma</taxon>
    </lineage>
</organism>
<gene>
    <name evidence="3" type="ORF">SCLCIDRAFT_1066287</name>
</gene>
<keyword evidence="1" id="KW-0175">Coiled coil</keyword>
<feature type="compositionally biased region" description="Low complexity" evidence="2">
    <location>
        <begin position="31"/>
        <end position="51"/>
    </location>
</feature>
<name>A0A0C3AS04_9AGAM</name>
<reference evidence="4" key="2">
    <citation type="submission" date="2015-01" db="EMBL/GenBank/DDBJ databases">
        <title>Evolutionary Origins and Diversification of the Mycorrhizal Mutualists.</title>
        <authorList>
            <consortium name="DOE Joint Genome Institute"/>
            <consortium name="Mycorrhizal Genomics Consortium"/>
            <person name="Kohler A."/>
            <person name="Kuo A."/>
            <person name="Nagy L.G."/>
            <person name="Floudas D."/>
            <person name="Copeland A."/>
            <person name="Barry K.W."/>
            <person name="Cichocki N."/>
            <person name="Veneault-Fourrey C."/>
            <person name="LaButti K."/>
            <person name="Lindquist E.A."/>
            <person name="Lipzen A."/>
            <person name="Lundell T."/>
            <person name="Morin E."/>
            <person name="Murat C."/>
            <person name="Riley R."/>
            <person name="Ohm R."/>
            <person name="Sun H."/>
            <person name="Tunlid A."/>
            <person name="Henrissat B."/>
            <person name="Grigoriev I.V."/>
            <person name="Hibbett D.S."/>
            <person name="Martin F."/>
        </authorList>
    </citation>
    <scope>NUCLEOTIDE SEQUENCE [LARGE SCALE GENOMIC DNA]</scope>
    <source>
        <strain evidence="4">Foug A</strain>
    </source>
</reference>
<dbReference type="InParanoid" id="A0A0C3AS04"/>
<dbReference type="AlphaFoldDB" id="A0A0C3AS04"/>
<feature type="region of interest" description="Disordered" evidence="2">
    <location>
        <begin position="27"/>
        <end position="84"/>
    </location>
</feature>
<feature type="coiled-coil region" evidence="1">
    <location>
        <begin position="210"/>
        <end position="237"/>
    </location>
</feature>
<feature type="region of interest" description="Disordered" evidence="2">
    <location>
        <begin position="115"/>
        <end position="172"/>
    </location>
</feature>
<dbReference type="STRING" id="1036808.A0A0C3AS04"/>
<feature type="compositionally biased region" description="Low complexity" evidence="2">
    <location>
        <begin position="116"/>
        <end position="134"/>
    </location>
</feature>
<protein>
    <submittedName>
        <fullName evidence="3">Uncharacterized protein</fullName>
    </submittedName>
</protein>
<evidence type="ECO:0000256" key="2">
    <source>
        <dbReference type="SAM" id="MobiDB-lite"/>
    </source>
</evidence>
<feature type="compositionally biased region" description="Low complexity" evidence="2">
    <location>
        <begin position="70"/>
        <end position="81"/>
    </location>
</feature>
<dbReference type="OrthoDB" id="21617at2759"/>
<feature type="compositionally biased region" description="Polar residues" evidence="2">
    <location>
        <begin position="135"/>
        <end position="155"/>
    </location>
</feature>
<evidence type="ECO:0000313" key="3">
    <source>
        <dbReference type="EMBL" id="KIM67717.1"/>
    </source>
</evidence>
<accession>A0A0C3AS04</accession>
<dbReference type="EMBL" id="KN822011">
    <property type="protein sequence ID" value="KIM67717.1"/>
    <property type="molecule type" value="Genomic_DNA"/>
</dbReference>
<sequence>MDFTDINDTAGVKALLEQLRASQVWQKTVNPADPTSVSTTSTSTPNAVTPTLRGPGVSTSKSADADSEMPIISSSSSSQPLPVIPPSTSAVTTVAGAPMVPSVASLLSQLKSSQWTSPASAPSSESAPSTSSTPNVRSSRGSYPQSSIPGSTSSRPVELKHPPPPSQSTNLSQPLATIAAPDEDARFVTFQQALPRLTQLASNPEFITAVARLRDEQKELERQLWEERCEIRRKHEEKVKVARTKANMIGAELSKHEVDTFNDAFRRATQKFDTERMLLAWDALMEKQQTALEALGVPTMFRTSSKESYDKQKKVVQVLEGLIG</sequence>
<dbReference type="Proteomes" id="UP000053989">
    <property type="component" value="Unassembled WGS sequence"/>
</dbReference>
<keyword evidence="4" id="KW-1185">Reference proteome</keyword>
<dbReference type="HOGENOM" id="CLU_074421_0_0_1"/>